<evidence type="ECO:0000256" key="2">
    <source>
        <dbReference type="SAM" id="MobiDB-lite"/>
    </source>
</evidence>
<feature type="compositionally biased region" description="Basic residues" evidence="2">
    <location>
        <begin position="58"/>
        <end position="77"/>
    </location>
</feature>
<dbReference type="EMBL" id="DF842602">
    <property type="protein sequence ID" value="GAT46592.1"/>
    <property type="molecule type" value="Genomic_DNA"/>
</dbReference>
<feature type="region of interest" description="Disordered" evidence="2">
    <location>
        <begin position="44"/>
        <end position="77"/>
    </location>
</feature>
<evidence type="ECO:0000313" key="4">
    <source>
        <dbReference type="Proteomes" id="UP000815677"/>
    </source>
</evidence>
<evidence type="ECO:0008006" key="5">
    <source>
        <dbReference type="Google" id="ProtNLM"/>
    </source>
</evidence>
<name>A0ABQ0L626_MYCCL</name>
<reference evidence="3" key="1">
    <citation type="submission" date="2014-09" db="EMBL/GenBank/DDBJ databases">
        <title>Genome sequence of the luminous mushroom Mycena chlorophos for searching fungal bioluminescence genes.</title>
        <authorList>
            <person name="Tanaka Y."/>
            <person name="Kasuga D."/>
            <person name="Oba Y."/>
            <person name="Hase S."/>
            <person name="Sato K."/>
            <person name="Oba Y."/>
            <person name="Sakakibara Y."/>
        </authorList>
    </citation>
    <scope>NUCLEOTIDE SEQUENCE</scope>
</reference>
<proteinExistence type="predicted"/>
<protein>
    <recommendedName>
        <fullName evidence="5">BZIP domain-containing protein</fullName>
    </recommendedName>
</protein>
<keyword evidence="4" id="KW-1185">Reference proteome</keyword>
<dbReference type="Proteomes" id="UP000815677">
    <property type="component" value="Unassembled WGS sequence"/>
</dbReference>
<keyword evidence="1" id="KW-0175">Coiled coil</keyword>
<gene>
    <name evidence="3" type="ORF">MCHLO_04100</name>
</gene>
<evidence type="ECO:0000313" key="3">
    <source>
        <dbReference type="EMBL" id="GAT46592.1"/>
    </source>
</evidence>
<sequence>MWNGILQLLRGEWPSNVGKRSIETDYNRQLQGVDFGSDLSSISSDHVEPTEITASRNASRRKVVRGRPKSTRNKPHYSRRLKDEKADLETAVTTLQARNQGLQATVLALQRTIEDSNAAKNATRNIDPDLEIYFLKTDDCTVTDAKNMTEHLNCQLDQFCFGLLDWGKRIAESSAALAELHTPVPEGFVIYPDCNSRLYRALYAFRRRAQYRGIIIDALIHHLVVSQLGELYFSGMLPATIDPQNLLGKVFACGSSDGACLSGVECPALLTLARLAEPWSVSQRWCSLAAGWSENMAKQTNHVVEDSKVKIGRTLMEIFAIAYELPVDTFAPLNVPILNDLSALYTSASQLALAIRRDVVTVRLSVAFPRRSPTFGSFPTFDRDEMVSHRGQERHNGEELVGLYHIGLRKQTENGETTYVIKPAVFLRQAWS</sequence>
<accession>A0ABQ0L626</accession>
<evidence type="ECO:0000256" key="1">
    <source>
        <dbReference type="SAM" id="Coils"/>
    </source>
</evidence>
<feature type="coiled-coil region" evidence="1">
    <location>
        <begin position="78"/>
        <end position="105"/>
    </location>
</feature>
<organism evidence="3 4">
    <name type="scientific">Mycena chlorophos</name>
    <name type="common">Agaric fungus</name>
    <name type="synonym">Agaricus chlorophos</name>
    <dbReference type="NCBI Taxonomy" id="658473"/>
    <lineage>
        <taxon>Eukaryota</taxon>
        <taxon>Fungi</taxon>
        <taxon>Dikarya</taxon>
        <taxon>Basidiomycota</taxon>
        <taxon>Agaricomycotina</taxon>
        <taxon>Agaricomycetes</taxon>
        <taxon>Agaricomycetidae</taxon>
        <taxon>Agaricales</taxon>
        <taxon>Marasmiineae</taxon>
        <taxon>Mycenaceae</taxon>
        <taxon>Mycena</taxon>
    </lineage>
</organism>